<dbReference type="FunFam" id="1.10.12.10:FF:000001">
    <property type="entry name" value="Probable enoyl-CoA hydratase, mitochondrial"/>
    <property type="match status" value="1"/>
</dbReference>
<dbReference type="InterPro" id="IPR014748">
    <property type="entry name" value="Enoyl-CoA_hydra_C"/>
</dbReference>
<dbReference type="Pfam" id="PF00378">
    <property type="entry name" value="ECH_1"/>
    <property type="match status" value="1"/>
</dbReference>
<evidence type="ECO:0000256" key="2">
    <source>
        <dbReference type="ARBA" id="ARBA00023239"/>
    </source>
</evidence>
<dbReference type="Gene3D" id="3.90.226.10">
    <property type="entry name" value="2-enoyl-CoA Hydratase, Chain A, domain 1"/>
    <property type="match status" value="1"/>
</dbReference>
<evidence type="ECO:0000313" key="4">
    <source>
        <dbReference type="Proteomes" id="UP000054144"/>
    </source>
</evidence>
<dbReference type="CDD" id="cd06558">
    <property type="entry name" value="crotonase-like"/>
    <property type="match status" value="1"/>
</dbReference>
<dbReference type="PANTHER" id="PTHR11941:SF171">
    <property type="entry name" value="SD19268P"/>
    <property type="match status" value="1"/>
</dbReference>
<dbReference type="SUPFAM" id="SSF52096">
    <property type="entry name" value="ClpP/crotonase"/>
    <property type="match status" value="1"/>
</dbReference>
<keyword evidence="4" id="KW-1185">Reference proteome</keyword>
<dbReference type="GO" id="GO:0005739">
    <property type="term" value="C:mitochondrion"/>
    <property type="evidence" value="ECO:0007669"/>
    <property type="project" value="TreeGrafter"/>
</dbReference>
<evidence type="ECO:0000256" key="1">
    <source>
        <dbReference type="ARBA" id="ARBA00005254"/>
    </source>
</evidence>
<evidence type="ECO:0000313" key="3">
    <source>
        <dbReference type="EMBL" id="KIY48459.1"/>
    </source>
</evidence>
<dbReference type="EMBL" id="KN881833">
    <property type="protein sequence ID" value="KIY48459.1"/>
    <property type="molecule type" value="Genomic_DNA"/>
</dbReference>
<dbReference type="PANTHER" id="PTHR11941">
    <property type="entry name" value="ENOYL-COA HYDRATASE-RELATED"/>
    <property type="match status" value="1"/>
</dbReference>
<dbReference type="Gene3D" id="1.10.12.10">
    <property type="entry name" value="Lyase 2-enoyl-coa Hydratase, Chain A, domain 2"/>
    <property type="match status" value="1"/>
</dbReference>
<gene>
    <name evidence="3" type="ORF">FISHEDRAFT_73655</name>
</gene>
<protein>
    <submittedName>
        <fullName evidence="3">ClpP/crotonase</fullName>
    </submittedName>
</protein>
<keyword evidence="2" id="KW-0456">Lyase</keyword>
<dbReference type="GO" id="GO:0006635">
    <property type="term" value="P:fatty acid beta-oxidation"/>
    <property type="evidence" value="ECO:0007669"/>
    <property type="project" value="TreeGrafter"/>
</dbReference>
<reference evidence="3 4" key="1">
    <citation type="journal article" date="2015" name="Fungal Genet. Biol.">
        <title>Evolution of novel wood decay mechanisms in Agaricales revealed by the genome sequences of Fistulina hepatica and Cylindrobasidium torrendii.</title>
        <authorList>
            <person name="Floudas D."/>
            <person name="Held B.W."/>
            <person name="Riley R."/>
            <person name="Nagy L.G."/>
            <person name="Koehler G."/>
            <person name="Ransdell A.S."/>
            <person name="Younus H."/>
            <person name="Chow J."/>
            <person name="Chiniquy J."/>
            <person name="Lipzen A."/>
            <person name="Tritt A."/>
            <person name="Sun H."/>
            <person name="Haridas S."/>
            <person name="LaButti K."/>
            <person name="Ohm R.A."/>
            <person name="Kues U."/>
            <person name="Blanchette R.A."/>
            <person name="Grigoriev I.V."/>
            <person name="Minto R.E."/>
            <person name="Hibbett D.S."/>
        </authorList>
    </citation>
    <scope>NUCLEOTIDE SEQUENCE [LARGE SCALE GENOMIC DNA]</scope>
    <source>
        <strain evidence="3 4">ATCC 64428</strain>
    </source>
</reference>
<dbReference type="InterPro" id="IPR001753">
    <property type="entry name" value="Enoyl-CoA_hydra/iso"/>
</dbReference>
<sequence length="298" mass="32400">MLPSRKDTAQPILQNGAQPKLIPPSPFPVDAQAYFYPLKEKKGVFCIALNRPKAKNAISVQMLQTFAWFQDFEAALDQAYSEPILSVLILHSSTAGSFCAGADLIERRGMSEEQVRKFLAALKRAFGRLEALPVPTICAIDGPALGGGLELALACDFRVAASDVTKISLPEVRLGIIPGAGGTQRLPRLIGTTKAKELIFTGKALTAREAEKIGLVDYISDPSSTAYERACMLADEMSSSAPLALRAAKAAISKSLELPLEEALKHETKCYKPLLETRDRIEALDAFREKRKPVFLGR</sequence>
<organism evidence="3 4">
    <name type="scientific">Fistulina hepatica ATCC 64428</name>
    <dbReference type="NCBI Taxonomy" id="1128425"/>
    <lineage>
        <taxon>Eukaryota</taxon>
        <taxon>Fungi</taxon>
        <taxon>Dikarya</taxon>
        <taxon>Basidiomycota</taxon>
        <taxon>Agaricomycotina</taxon>
        <taxon>Agaricomycetes</taxon>
        <taxon>Agaricomycetidae</taxon>
        <taxon>Agaricales</taxon>
        <taxon>Fistulinaceae</taxon>
        <taxon>Fistulina</taxon>
    </lineage>
</organism>
<comment type="similarity">
    <text evidence="1">Belongs to the enoyl-CoA hydratase/isomerase family.</text>
</comment>
<dbReference type="AlphaFoldDB" id="A0A0D7ADI0"/>
<accession>A0A0D7ADI0</accession>
<proteinExistence type="inferred from homology"/>
<name>A0A0D7ADI0_9AGAR</name>
<dbReference type="InterPro" id="IPR029045">
    <property type="entry name" value="ClpP/crotonase-like_dom_sf"/>
</dbReference>
<dbReference type="Proteomes" id="UP000054144">
    <property type="component" value="Unassembled WGS sequence"/>
</dbReference>
<dbReference type="GO" id="GO:0016836">
    <property type="term" value="F:hydro-lyase activity"/>
    <property type="evidence" value="ECO:0007669"/>
    <property type="project" value="UniProtKB-ARBA"/>
</dbReference>
<dbReference type="OrthoDB" id="410701at2759"/>
<dbReference type="FunFam" id="3.90.226.10:FF:000009">
    <property type="entry name" value="Carnitinyl-CoA dehydratase"/>
    <property type="match status" value="1"/>
</dbReference>